<feature type="transmembrane region" description="Helical" evidence="2">
    <location>
        <begin position="218"/>
        <end position="237"/>
    </location>
</feature>
<feature type="transmembrane region" description="Helical" evidence="2">
    <location>
        <begin position="15"/>
        <end position="33"/>
    </location>
</feature>
<dbReference type="RefSeq" id="XP_036626867.1">
    <property type="nucleotide sequence ID" value="XM_036781012.1"/>
</dbReference>
<dbReference type="VEuPathDB" id="FungiDB:PC9H_011528"/>
<evidence type="ECO:0000256" key="1">
    <source>
        <dbReference type="SAM" id="MobiDB-lite"/>
    </source>
</evidence>
<sequence length="336" mass="37527">MDAARFLKLYEGNLIPLRTVLACLTWVLYDYFLTIEDEVRYIWTQKRCFGKFMFFWIRYYTIFLLVFDVAQIHVFALPGVTSDIVCLAINPTTRIIGAISLWSVEIIMQLRIYALFQSNKKVAAVNGILFLASIAAFLYVLIHNVTRTKALLADAVHLPLPGCPSVHLSTEWAQWVPATGYEGVLFCFAVYKAVTEAAQTFKHEKRISLYSILIRDNLLYFFSISFILVFNNLMAVGITRIPWFSFGPFHAAVGILTVRMLLNLRKATAHDVYTIGLTDIHIEGLGHDIHKGGQPTPAALSTLRFTGSPNASYATTSARKDGTVGADDPLLSGGSD</sequence>
<dbReference type="Proteomes" id="UP000623687">
    <property type="component" value="Unassembled WGS sequence"/>
</dbReference>
<evidence type="ECO:0000259" key="3">
    <source>
        <dbReference type="Pfam" id="PF20151"/>
    </source>
</evidence>
<dbReference type="GeneID" id="59381346"/>
<gene>
    <name evidence="4" type="ORF">PC9H_011528</name>
</gene>
<organism evidence="4 5">
    <name type="scientific">Pleurotus ostreatus</name>
    <name type="common">Oyster mushroom</name>
    <name type="synonym">White-rot fungus</name>
    <dbReference type="NCBI Taxonomy" id="5322"/>
    <lineage>
        <taxon>Eukaryota</taxon>
        <taxon>Fungi</taxon>
        <taxon>Dikarya</taxon>
        <taxon>Basidiomycota</taxon>
        <taxon>Agaricomycotina</taxon>
        <taxon>Agaricomycetes</taxon>
        <taxon>Agaricomycetidae</taxon>
        <taxon>Agaricales</taxon>
        <taxon>Pleurotineae</taxon>
        <taxon>Pleurotaceae</taxon>
        <taxon>Pleurotus</taxon>
    </lineage>
</organism>
<feature type="transmembrane region" description="Helical" evidence="2">
    <location>
        <begin position="54"/>
        <end position="75"/>
    </location>
</feature>
<evidence type="ECO:0000313" key="5">
    <source>
        <dbReference type="Proteomes" id="UP000623687"/>
    </source>
</evidence>
<evidence type="ECO:0000313" key="4">
    <source>
        <dbReference type="EMBL" id="KAF7421009.1"/>
    </source>
</evidence>
<feature type="region of interest" description="Disordered" evidence="1">
    <location>
        <begin position="312"/>
        <end position="336"/>
    </location>
</feature>
<protein>
    <recommendedName>
        <fullName evidence="3">DUF6533 domain-containing protein</fullName>
    </recommendedName>
</protein>
<dbReference type="OrthoDB" id="3258294at2759"/>
<dbReference type="AlphaFoldDB" id="A0A8H6ZJ00"/>
<dbReference type="InterPro" id="IPR045340">
    <property type="entry name" value="DUF6533"/>
</dbReference>
<comment type="caution">
    <text evidence="4">The sequence shown here is derived from an EMBL/GenBank/DDBJ whole genome shotgun (WGS) entry which is preliminary data.</text>
</comment>
<keyword evidence="2" id="KW-0812">Transmembrane</keyword>
<proteinExistence type="predicted"/>
<name>A0A8H6ZJ00_PLEOS</name>
<dbReference type="EMBL" id="JACETU010000009">
    <property type="protein sequence ID" value="KAF7421009.1"/>
    <property type="molecule type" value="Genomic_DNA"/>
</dbReference>
<keyword evidence="5" id="KW-1185">Reference proteome</keyword>
<keyword evidence="2" id="KW-0472">Membrane</keyword>
<dbReference type="Pfam" id="PF20151">
    <property type="entry name" value="DUF6533"/>
    <property type="match status" value="1"/>
</dbReference>
<evidence type="ECO:0000256" key="2">
    <source>
        <dbReference type="SAM" id="Phobius"/>
    </source>
</evidence>
<feature type="domain" description="DUF6533" evidence="3">
    <location>
        <begin position="21"/>
        <end position="63"/>
    </location>
</feature>
<reference evidence="4" key="1">
    <citation type="submission" date="2019-07" db="EMBL/GenBank/DDBJ databases">
        <authorList>
            <person name="Palmer J.M."/>
        </authorList>
    </citation>
    <scope>NUCLEOTIDE SEQUENCE</scope>
    <source>
        <strain evidence="4">PC9</strain>
    </source>
</reference>
<accession>A0A8H6ZJ00</accession>
<keyword evidence="2" id="KW-1133">Transmembrane helix</keyword>
<feature type="transmembrane region" description="Helical" evidence="2">
    <location>
        <begin position="123"/>
        <end position="142"/>
    </location>
</feature>
<feature type="transmembrane region" description="Helical" evidence="2">
    <location>
        <begin position="243"/>
        <end position="262"/>
    </location>
</feature>